<feature type="domain" description="Retrovirus-related Pol polyprotein from transposon TNT 1-94-like beta-barrel" evidence="2">
    <location>
        <begin position="3"/>
        <end position="51"/>
    </location>
</feature>
<sequence>MQFLNSGYNNHMSGINEWFPDLDESFRQSTKLNNDTRRTILEKGSVRMQMNGVGHNDIEGEGESNDDDEGNVADVRESTESSSTSSESHEDESLVMNEGMVRRVSSWMENYETFEGLSNEDGLNAMITLTKDNSLTFEEAVKSKE</sequence>
<evidence type="ECO:0000256" key="1">
    <source>
        <dbReference type="SAM" id="MobiDB-lite"/>
    </source>
</evidence>
<dbReference type="AlphaFoldDB" id="A0A9D4WEV3"/>
<accession>A0A9D4WEV3</accession>
<keyword evidence="4" id="KW-1185">Reference proteome</keyword>
<dbReference type="EMBL" id="JAMSHJ010000006">
    <property type="protein sequence ID" value="KAI5400437.1"/>
    <property type="molecule type" value="Genomic_DNA"/>
</dbReference>
<evidence type="ECO:0000259" key="2">
    <source>
        <dbReference type="Pfam" id="PF22936"/>
    </source>
</evidence>
<feature type="region of interest" description="Disordered" evidence="1">
    <location>
        <begin position="33"/>
        <end position="97"/>
    </location>
</feature>
<name>A0A9D4WEV3_PEA</name>
<evidence type="ECO:0000313" key="4">
    <source>
        <dbReference type="Proteomes" id="UP001058974"/>
    </source>
</evidence>
<proteinExistence type="predicted"/>
<organism evidence="3 4">
    <name type="scientific">Pisum sativum</name>
    <name type="common">Garden pea</name>
    <name type="synonym">Lathyrus oleraceus</name>
    <dbReference type="NCBI Taxonomy" id="3888"/>
    <lineage>
        <taxon>Eukaryota</taxon>
        <taxon>Viridiplantae</taxon>
        <taxon>Streptophyta</taxon>
        <taxon>Embryophyta</taxon>
        <taxon>Tracheophyta</taxon>
        <taxon>Spermatophyta</taxon>
        <taxon>Magnoliopsida</taxon>
        <taxon>eudicotyledons</taxon>
        <taxon>Gunneridae</taxon>
        <taxon>Pentapetalae</taxon>
        <taxon>rosids</taxon>
        <taxon>fabids</taxon>
        <taxon>Fabales</taxon>
        <taxon>Fabaceae</taxon>
        <taxon>Papilionoideae</taxon>
        <taxon>50 kb inversion clade</taxon>
        <taxon>NPAAA clade</taxon>
        <taxon>Hologalegina</taxon>
        <taxon>IRL clade</taxon>
        <taxon>Fabeae</taxon>
        <taxon>Lathyrus</taxon>
    </lineage>
</organism>
<evidence type="ECO:0000313" key="3">
    <source>
        <dbReference type="EMBL" id="KAI5400437.1"/>
    </source>
</evidence>
<feature type="compositionally biased region" description="Basic and acidic residues" evidence="1">
    <location>
        <begin position="34"/>
        <end position="45"/>
    </location>
</feature>
<dbReference type="Pfam" id="PF22936">
    <property type="entry name" value="Pol_BBD"/>
    <property type="match status" value="1"/>
</dbReference>
<comment type="caution">
    <text evidence="3">The sequence shown here is derived from an EMBL/GenBank/DDBJ whole genome shotgun (WGS) entry which is preliminary data.</text>
</comment>
<dbReference type="Gramene" id="Psat06G0535600-T1">
    <property type="protein sequence ID" value="KAI5400437.1"/>
    <property type="gene ID" value="KIW84_065356"/>
</dbReference>
<gene>
    <name evidence="3" type="ORF">KIW84_065356</name>
</gene>
<dbReference type="Proteomes" id="UP001058974">
    <property type="component" value="Chromosome 6"/>
</dbReference>
<dbReference type="InterPro" id="IPR054722">
    <property type="entry name" value="PolX-like_BBD"/>
</dbReference>
<feature type="compositionally biased region" description="Acidic residues" evidence="1">
    <location>
        <begin position="59"/>
        <end position="71"/>
    </location>
</feature>
<reference evidence="3 4" key="1">
    <citation type="journal article" date="2022" name="Nat. Genet.">
        <title>Improved pea reference genome and pan-genome highlight genomic features and evolutionary characteristics.</title>
        <authorList>
            <person name="Yang T."/>
            <person name="Liu R."/>
            <person name="Luo Y."/>
            <person name="Hu S."/>
            <person name="Wang D."/>
            <person name="Wang C."/>
            <person name="Pandey M.K."/>
            <person name="Ge S."/>
            <person name="Xu Q."/>
            <person name="Li N."/>
            <person name="Li G."/>
            <person name="Huang Y."/>
            <person name="Saxena R.K."/>
            <person name="Ji Y."/>
            <person name="Li M."/>
            <person name="Yan X."/>
            <person name="He Y."/>
            <person name="Liu Y."/>
            <person name="Wang X."/>
            <person name="Xiang C."/>
            <person name="Varshney R.K."/>
            <person name="Ding H."/>
            <person name="Gao S."/>
            <person name="Zong X."/>
        </authorList>
    </citation>
    <scope>NUCLEOTIDE SEQUENCE [LARGE SCALE GENOMIC DNA]</scope>
    <source>
        <strain evidence="3 4">cv. Zhongwan 6</strain>
    </source>
</reference>
<protein>
    <recommendedName>
        <fullName evidence="2">Retrovirus-related Pol polyprotein from transposon TNT 1-94-like beta-barrel domain-containing protein</fullName>
    </recommendedName>
</protein>